<feature type="transmembrane region" description="Helical" evidence="5">
    <location>
        <begin position="260"/>
        <end position="282"/>
    </location>
</feature>
<evidence type="ECO:0000256" key="2">
    <source>
        <dbReference type="ARBA" id="ARBA00022692"/>
    </source>
</evidence>
<proteinExistence type="predicted"/>
<feature type="transmembrane region" description="Helical" evidence="5">
    <location>
        <begin position="294"/>
        <end position="314"/>
    </location>
</feature>
<feature type="domain" description="ABC-2 type transporter transmembrane" evidence="6">
    <location>
        <begin position="19"/>
        <end position="371"/>
    </location>
</feature>
<evidence type="ECO:0000256" key="1">
    <source>
        <dbReference type="ARBA" id="ARBA00004141"/>
    </source>
</evidence>
<dbReference type="PANTHER" id="PTHR43471">
    <property type="entry name" value="ABC TRANSPORTER PERMEASE"/>
    <property type="match status" value="1"/>
</dbReference>
<dbReference type="STRING" id="185761.SAMN05660282_00828"/>
<dbReference type="RefSeq" id="WP_092284750.1">
    <property type="nucleotide sequence ID" value="NZ_FOPJ01000004.1"/>
</dbReference>
<dbReference type="OrthoDB" id="3268959at2"/>
<keyword evidence="8" id="KW-1185">Reference proteome</keyword>
<comment type="subcellular location">
    <subcellularLocation>
        <location evidence="1">Membrane</location>
        <topology evidence="1">Multi-pass membrane protein</topology>
    </subcellularLocation>
</comment>
<sequence>MHDVLLIARREFKVSFFKKATLISIAVTFLLIIGGMFFISWLSKNADDTSTVHLGVAPEAMVLQDELHDTATQLGAELNLVELNESTAVEQLKTEDIDAYIQSLNPATVLTEHQLSATEQSLISTAAQNYSFNTLLSSLGADPAQAKETLTGAQLEVRTLETEDAATTARTFTVTPMITLVFFTIIVAGSMLAMSVVEEKSSRVVEVLLSTIRPVQLLAGKIIGITSLAFLQLLLYGAAFSLGPRILGQPNLLEGFDIPLGLHVLVWGLLALILNSVLWAALASLVSRQEDIGAISMPMTFIPMAGFYLAIFLVQNQSELTPLVTVLALIPLFTPFVMPMLLAKNLAPLWLIGAGYLVLILSILAVLFLGARIYRRAVLHSGGRMKLREALS</sequence>
<dbReference type="GO" id="GO:0016020">
    <property type="term" value="C:membrane"/>
    <property type="evidence" value="ECO:0007669"/>
    <property type="project" value="UniProtKB-SubCell"/>
</dbReference>
<protein>
    <submittedName>
        <fullName evidence="7">ABC-2 type transport system permease protein</fullName>
    </submittedName>
</protein>
<dbReference type="PANTHER" id="PTHR43471:SF3">
    <property type="entry name" value="ABC TRANSPORTER PERMEASE PROTEIN NATB"/>
    <property type="match status" value="1"/>
</dbReference>
<evidence type="ECO:0000256" key="4">
    <source>
        <dbReference type="ARBA" id="ARBA00023136"/>
    </source>
</evidence>
<name>A0A1I2RSK5_9CORY</name>
<evidence type="ECO:0000313" key="8">
    <source>
        <dbReference type="Proteomes" id="UP000199065"/>
    </source>
</evidence>
<feature type="transmembrane region" description="Helical" evidence="5">
    <location>
        <begin position="177"/>
        <end position="197"/>
    </location>
</feature>
<organism evidence="7 8">
    <name type="scientific">Corynebacterium spheniscorum</name>
    <dbReference type="NCBI Taxonomy" id="185761"/>
    <lineage>
        <taxon>Bacteria</taxon>
        <taxon>Bacillati</taxon>
        <taxon>Actinomycetota</taxon>
        <taxon>Actinomycetes</taxon>
        <taxon>Mycobacteriales</taxon>
        <taxon>Corynebacteriaceae</taxon>
        <taxon>Corynebacterium</taxon>
    </lineage>
</organism>
<gene>
    <name evidence="7" type="ORF">SAMN05660282_00828</name>
</gene>
<dbReference type="InterPro" id="IPR013525">
    <property type="entry name" value="ABC2_TM"/>
</dbReference>
<feature type="transmembrane region" description="Helical" evidence="5">
    <location>
        <begin position="320"/>
        <end position="342"/>
    </location>
</feature>
<dbReference type="GO" id="GO:0140359">
    <property type="term" value="F:ABC-type transporter activity"/>
    <property type="evidence" value="ECO:0007669"/>
    <property type="project" value="InterPro"/>
</dbReference>
<feature type="transmembrane region" description="Helical" evidence="5">
    <location>
        <begin position="218"/>
        <end position="240"/>
    </location>
</feature>
<evidence type="ECO:0000256" key="5">
    <source>
        <dbReference type="SAM" id="Phobius"/>
    </source>
</evidence>
<dbReference type="EMBL" id="FOPJ01000004">
    <property type="protein sequence ID" value="SFG42509.1"/>
    <property type="molecule type" value="Genomic_DNA"/>
</dbReference>
<feature type="transmembrane region" description="Helical" evidence="5">
    <location>
        <begin position="20"/>
        <end position="42"/>
    </location>
</feature>
<keyword evidence="3 5" id="KW-1133">Transmembrane helix</keyword>
<keyword evidence="2 5" id="KW-0812">Transmembrane</keyword>
<evidence type="ECO:0000313" key="7">
    <source>
        <dbReference type="EMBL" id="SFG42509.1"/>
    </source>
</evidence>
<dbReference type="AlphaFoldDB" id="A0A1I2RSK5"/>
<dbReference type="Pfam" id="PF12698">
    <property type="entry name" value="ABC2_membrane_3"/>
    <property type="match status" value="1"/>
</dbReference>
<dbReference type="Proteomes" id="UP000199065">
    <property type="component" value="Unassembled WGS sequence"/>
</dbReference>
<evidence type="ECO:0000256" key="3">
    <source>
        <dbReference type="ARBA" id="ARBA00022989"/>
    </source>
</evidence>
<evidence type="ECO:0000259" key="6">
    <source>
        <dbReference type="Pfam" id="PF12698"/>
    </source>
</evidence>
<keyword evidence="4 5" id="KW-0472">Membrane</keyword>
<accession>A0A1I2RSK5</accession>
<feature type="transmembrane region" description="Helical" evidence="5">
    <location>
        <begin position="349"/>
        <end position="374"/>
    </location>
</feature>
<reference evidence="7 8" key="1">
    <citation type="submission" date="2016-10" db="EMBL/GenBank/DDBJ databases">
        <authorList>
            <person name="de Groot N.N."/>
        </authorList>
    </citation>
    <scope>NUCLEOTIDE SEQUENCE [LARGE SCALE GENOMIC DNA]</scope>
    <source>
        <strain>J11</strain>
        <strain evidence="8">PG 39</strain>
    </source>
</reference>